<comment type="caution">
    <text evidence="2">The sequence shown here is derived from an EMBL/GenBank/DDBJ whole genome shotgun (WGS) entry which is preliminary data.</text>
</comment>
<feature type="chain" id="PRO_5034324379" evidence="1">
    <location>
        <begin position="21"/>
        <end position="160"/>
    </location>
</feature>
<keyword evidence="3" id="KW-1185">Reference proteome</keyword>
<proteinExistence type="predicted"/>
<evidence type="ECO:0000313" key="2">
    <source>
        <dbReference type="EMBL" id="KAG2180389.1"/>
    </source>
</evidence>
<dbReference type="OrthoDB" id="2326968at2759"/>
<dbReference type="AlphaFoldDB" id="A0A8H7PTP9"/>
<feature type="signal peptide" evidence="1">
    <location>
        <begin position="1"/>
        <end position="20"/>
    </location>
</feature>
<evidence type="ECO:0000256" key="1">
    <source>
        <dbReference type="SAM" id="SignalP"/>
    </source>
</evidence>
<organism evidence="2 3">
    <name type="scientific">Umbelopsis vinacea</name>
    <dbReference type="NCBI Taxonomy" id="44442"/>
    <lineage>
        <taxon>Eukaryota</taxon>
        <taxon>Fungi</taxon>
        <taxon>Fungi incertae sedis</taxon>
        <taxon>Mucoromycota</taxon>
        <taxon>Mucoromycotina</taxon>
        <taxon>Umbelopsidomycetes</taxon>
        <taxon>Umbelopsidales</taxon>
        <taxon>Umbelopsidaceae</taxon>
        <taxon>Umbelopsis</taxon>
    </lineage>
</organism>
<sequence length="160" mass="17659">MIRTTSFIIFAFAIFALACAAPSKTVPMTGTFEIHFHSYLDGEAVLVENDVANKHGSYLYFHIKTGLNTTATYKDYKIEFRNGHDCKHVLGEVINVDTPKFKINGNGGTDAWCIDKKLDITKVSVVQVLYQGAPIACSPLQALPNFEIPKPSHVDACHRG</sequence>
<dbReference type="PROSITE" id="PS51257">
    <property type="entry name" value="PROKAR_LIPOPROTEIN"/>
    <property type="match status" value="1"/>
</dbReference>
<keyword evidence="1" id="KW-0732">Signal</keyword>
<dbReference type="Proteomes" id="UP000612746">
    <property type="component" value="Unassembled WGS sequence"/>
</dbReference>
<dbReference type="EMBL" id="JAEPRA010000009">
    <property type="protein sequence ID" value="KAG2180389.1"/>
    <property type="molecule type" value="Genomic_DNA"/>
</dbReference>
<protein>
    <submittedName>
        <fullName evidence="2">Uncharacterized protein</fullName>
    </submittedName>
</protein>
<reference evidence="2" key="1">
    <citation type="submission" date="2020-12" db="EMBL/GenBank/DDBJ databases">
        <title>Metabolic potential, ecology and presence of endohyphal bacteria is reflected in genomic diversity of Mucoromycotina.</title>
        <authorList>
            <person name="Muszewska A."/>
            <person name="Okrasinska A."/>
            <person name="Steczkiewicz K."/>
            <person name="Drgas O."/>
            <person name="Orlowska M."/>
            <person name="Perlinska-Lenart U."/>
            <person name="Aleksandrzak-Piekarczyk T."/>
            <person name="Szatraj K."/>
            <person name="Zielenkiewicz U."/>
            <person name="Pilsyk S."/>
            <person name="Malc E."/>
            <person name="Mieczkowski P."/>
            <person name="Kruszewska J.S."/>
            <person name="Biernat P."/>
            <person name="Pawlowska J."/>
        </authorList>
    </citation>
    <scope>NUCLEOTIDE SEQUENCE</scope>
    <source>
        <strain evidence="2">WA0000051536</strain>
    </source>
</reference>
<accession>A0A8H7PTP9</accession>
<gene>
    <name evidence="2" type="ORF">INT44_003391</name>
</gene>
<evidence type="ECO:0000313" key="3">
    <source>
        <dbReference type="Proteomes" id="UP000612746"/>
    </source>
</evidence>
<name>A0A8H7PTP9_9FUNG</name>